<dbReference type="EMBL" id="JXAK01000003">
    <property type="protein sequence ID" value="KIL42043.1"/>
    <property type="molecule type" value="Genomic_DNA"/>
</dbReference>
<dbReference type="Proteomes" id="UP000031967">
    <property type="component" value="Unassembled WGS sequence"/>
</dbReference>
<keyword evidence="2" id="KW-1185">Reference proteome</keyword>
<name>A0ABR5ALY6_9BACL</name>
<gene>
    <name evidence="1" type="ORF">SD70_02315</name>
</gene>
<accession>A0ABR5ALY6</accession>
<comment type="caution">
    <text evidence="1">The sequence shown here is derived from an EMBL/GenBank/DDBJ whole genome shotgun (WGS) entry which is preliminary data.</text>
</comment>
<organism evidence="1 2">
    <name type="scientific">Gordoniibacillus kamchatkensis</name>
    <dbReference type="NCBI Taxonomy" id="1590651"/>
    <lineage>
        <taxon>Bacteria</taxon>
        <taxon>Bacillati</taxon>
        <taxon>Bacillota</taxon>
        <taxon>Bacilli</taxon>
        <taxon>Bacillales</taxon>
        <taxon>Paenibacillaceae</taxon>
        <taxon>Gordoniibacillus</taxon>
    </lineage>
</organism>
<evidence type="ECO:0000313" key="2">
    <source>
        <dbReference type="Proteomes" id="UP000031967"/>
    </source>
</evidence>
<sequence length="84" mass="9157">MSPREIEVGKTYHNGNQGMLGTARKVLEMGVHVKHLDGKGTESDTGVRFRQEKGPYSGRIFVIPLVSFAKWAKGEVEEGAAIDG</sequence>
<evidence type="ECO:0000313" key="1">
    <source>
        <dbReference type="EMBL" id="KIL42043.1"/>
    </source>
</evidence>
<reference evidence="1 2" key="1">
    <citation type="submission" date="2014-12" db="EMBL/GenBank/DDBJ databases">
        <title>Draft genome sequence of Paenibacillus kamchatkensis strain B-2647.</title>
        <authorList>
            <person name="Karlyshev A.V."/>
            <person name="Kudryashova E.B."/>
        </authorList>
    </citation>
    <scope>NUCLEOTIDE SEQUENCE [LARGE SCALE GENOMIC DNA]</scope>
    <source>
        <strain evidence="1 2">VKM B-2647</strain>
    </source>
</reference>
<dbReference type="RefSeq" id="WP_041045292.1">
    <property type="nucleotide sequence ID" value="NZ_JXAK01000003.1"/>
</dbReference>
<protein>
    <submittedName>
        <fullName evidence="1">Uncharacterized protein</fullName>
    </submittedName>
</protein>
<proteinExistence type="predicted"/>